<dbReference type="AlphaFoldDB" id="A0A0D3J7A3"/>
<sequence>MPHPLRTGRSLVRDRTPSPIRPPTPRATEPAGCCTCRCRSPRARSAITSHTPPKH</sequence>
<proteinExistence type="predicted"/>
<organism evidence="2 3">
    <name type="scientific">Emiliania huxleyi (strain CCMP1516)</name>
    <dbReference type="NCBI Taxonomy" id="280463"/>
    <lineage>
        <taxon>Eukaryota</taxon>
        <taxon>Haptista</taxon>
        <taxon>Haptophyta</taxon>
        <taxon>Prymnesiophyceae</taxon>
        <taxon>Isochrysidales</taxon>
        <taxon>Noelaerhabdaceae</taxon>
        <taxon>Emiliania</taxon>
    </lineage>
</organism>
<dbReference type="RefSeq" id="XP_005771817.1">
    <property type="nucleotide sequence ID" value="XM_005771760.1"/>
</dbReference>
<dbReference type="RefSeq" id="XP_005775761.1">
    <property type="nucleotide sequence ID" value="XM_005775704.1"/>
</dbReference>
<evidence type="ECO:0000256" key="1">
    <source>
        <dbReference type="SAM" id="MobiDB-lite"/>
    </source>
</evidence>
<dbReference type="RefSeq" id="XP_005756860.1">
    <property type="nucleotide sequence ID" value="XM_005756803.1"/>
</dbReference>
<name>A0A0D3J7A3_EMIH1</name>
<dbReference type="GeneID" id="17268876"/>
<reference evidence="2" key="2">
    <citation type="submission" date="2024-10" db="UniProtKB">
        <authorList>
            <consortium name="EnsemblProtists"/>
        </authorList>
    </citation>
    <scope>IDENTIFICATION</scope>
</reference>
<dbReference type="PaxDb" id="2903-EOD04431"/>
<dbReference type="EnsemblProtists" id="EOD19388">
    <property type="protein sequence ID" value="EOD19388"/>
    <property type="gene ID" value="EMIHUDRAFT_369474"/>
</dbReference>
<reference evidence="3" key="1">
    <citation type="journal article" date="2013" name="Nature">
        <title>Pan genome of the phytoplankton Emiliania underpins its global distribution.</title>
        <authorList>
            <person name="Read B.A."/>
            <person name="Kegel J."/>
            <person name="Klute M.J."/>
            <person name="Kuo A."/>
            <person name="Lefebvre S.C."/>
            <person name="Maumus F."/>
            <person name="Mayer C."/>
            <person name="Miller J."/>
            <person name="Monier A."/>
            <person name="Salamov A."/>
            <person name="Young J."/>
            <person name="Aguilar M."/>
            <person name="Claverie J.M."/>
            <person name="Frickenhaus S."/>
            <person name="Gonzalez K."/>
            <person name="Herman E.K."/>
            <person name="Lin Y.C."/>
            <person name="Napier J."/>
            <person name="Ogata H."/>
            <person name="Sarno A.F."/>
            <person name="Shmutz J."/>
            <person name="Schroeder D."/>
            <person name="de Vargas C."/>
            <person name="Verret F."/>
            <person name="von Dassow P."/>
            <person name="Valentin K."/>
            <person name="Van de Peer Y."/>
            <person name="Wheeler G."/>
            <person name="Dacks J.B."/>
            <person name="Delwiche C.F."/>
            <person name="Dyhrman S.T."/>
            <person name="Glockner G."/>
            <person name="John U."/>
            <person name="Richards T."/>
            <person name="Worden A.Z."/>
            <person name="Zhang X."/>
            <person name="Grigoriev I.V."/>
            <person name="Allen A.E."/>
            <person name="Bidle K."/>
            <person name="Borodovsky M."/>
            <person name="Bowler C."/>
            <person name="Brownlee C."/>
            <person name="Cock J.M."/>
            <person name="Elias M."/>
            <person name="Gladyshev V.N."/>
            <person name="Groth M."/>
            <person name="Guda C."/>
            <person name="Hadaegh A."/>
            <person name="Iglesias-Rodriguez M.D."/>
            <person name="Jenkins J."/>
            <person name="Jones B.M."/>
            <person name="Lawson T."/>
            <person name="Leese F."/>
            <person name="Lindquist E."/>
            <person name="Lobanov A."/>
            <person name="Lomsadze A."/>
            <person name="Malik S.B."/>
            <person name="Marsh M.E."/>
            <person name="Mackinder L."/>
            <person name="Mock T."/>
            <person name="Mueller-Roeber B."/>
            <person name="Pagarete A."/>
            <person name="Parker M."/>
            <person name="Probert I."/>
            <person name="Quesneville H."/>
            <person name="Raines C."/>
            <person name="Rensing S.A."/>
            <person name="Riano-Pachon D.M."/>
            <person name="Richier S."/>
            <person name="Rokitta S."/>
            <person name="Shiraiwa Y."/>
            <person name="Soanes D.M."/>
            <person name="van der Giezen M."/>
            <person name="Wahlund T.M."/>
            <person name="Williams B."/>
            <person name="Wilson W."/>
            <person name="Wolfe G."/>
            <person name="Wurch L.L."/>
        </authorList>
    </citation>
    <scope>NUCLEOTIDE SEQUENCE</scope>
</reference>
<dbReference type="HOGENOM" id="CLU_3036400_0_0_1"/>
<evidence type="ECO:0000313" key="2">
    <source>
        <dbReference type="EnsemblProtists" id="EOD19388"/>
    </source>
</evidence>
<protein>
    <submittedName>
        <fullName evidence="2">Uncharacterized protein</fullName>
    </submittedName>
</protein>
<feature type="region of interest" description="Disordered" evidence="1">
    <location>
        <begin position="1"/>
        <end position="31"/>
    </location>
</feature>
<dbReference type="GeneID" id="17264934"/>
<dbReference type="KEGG" id="ehx:EMIHUDRAFT_369474"/>
<dbReference type="KEGG" id="ehx:EMIHUDRAFT_368192"/>
<keyword evidence="3" id="KW-1185">Reference proteome</keyword>
<dbReference type="EnsemblProtists" id="EOD23332">
    <property type="protein sequence ID" value="EOD23332"/>
    <property type="gene ID" value="EMIHUDRAFT_368192"/>
</dbReference>
<dbReference type="Proteomes" id="UP000013827">
    <property type="component" value="Unassembled WGS sequence"/>
</dbReference>
<evidence type="ECO:0000313" key="3">
    <source>
        <dbReference type="Proteomes" id="UP000013827"/>
    </source>
</evidence>
<accession>A0A0D3J7A3</accession>
<dbReference type="KEGG" id="ehx:EMIHUDRAFT_360345"/>
<dbReference type="GeneID" id="17250583"/>
<dbReference type="EnsemblProtists" id="EOD04431">
    <property type="protein sequence ID" value="EOD04431"/>
    <property type="gene ID" value="EMIHUDRAFT_360345"/>
</dbReference>